<protein>
    <recommendedName>
        <fullName evidence="3">Lipoprotein</fullName>
    </recommendedName>
</protein>
<reference evidence="2" key="1">
    <citation type="journal article" date="2019" name="Int. J. Syst. Evol. Microbiol.">
        <title>The Global Catalogue of Microorganisms (GCM) 10K type strain sequencing project: providing services to taxonomists for standard genome sequencing and annotation.</title>
        <authorList>
            <consortium name="The Broad Institute Genomics Platform"/>
            <consortium name="The Broad Institute Genome Sequencing Center for Infectious Disease"/>
            <person name="Wu L."/>
            <person name="Ma J."/>
        </authorList>
    </citation>
    <scope>NUCLEOTIDE SEQUENCE [LARGE SCALE GENOMIC DNA]</scope>
    <source>
        <strain evidence="2">DFY41</strain>
    </source>
</reference>
<dbReference type="PROSITE" id="PS51257">
    <property type="entry name" value="PROKAR_LIPOPROTEIN"/>
    <property type="match status" value="1"/>
</dbReference>
<evidence type="ECO:0008006" key="3">
    <source>
        <dbReference type="Google" id="ProtNLM"/>
    </source>
</evidence>
<dbReference type="EMBL" id="JBHSKD010000028">
    <property type="protein sequence ID" value="MFC5179439.1"/>
    <property type="molecule type" value="Genomic_DNA"/>
</dbReference>
<proteinExistence type="predicted"/>
<gene>
    <name evidence="1" type="ORF">ACFPGP_22380</name>
</gene>
<organism evidence="1 2">
    <name type="scientific">Nocardioides taihuensis</name>
    <dbReference type="NCBI Taxonomy" id="1835606"/>
    <lineage>
        <taxon>Bacteria</taxon>
        <taxon>Bacillati</taxon>
        <taxon>Actinomycetota</taxon>
        <taxon>Actinomycetes</taxon>
        <taxon>Propionibacteriales</taxon>
        <taxon>Nocardioidaceae</taxon>
        <taxon>Nocardioides</taxon>
    </lineage>
</organism>
<comment type="caution">
    <text evidence="1">The sequence shown here is derived from an EMBL/GenBank/DDBJ whole genome shotgun (WGS) entry which is preliminary data.</text>
</comment>
<accession>A0ABW0BPV1</accession>
<evidence type="ECO:0000313" key="1">
    <source>
        <dbReference type="EMBL" id="MFC5179439.1"/>
    </source>
</evidence>
<keyword evidence="2" id="KW-1185">Reference proteome</keyword>
<dbReference type="RefSeq" id="WP_378593618.1">
    <property type="nucleotide sequence ID" value="NZ_JBHSKD010000028.1"/>
</dbReference>
<dbReference type="Proteomes" id="UP001596087">
    <property type="component" value="Unassembled WGS sequence"/>
</dbReference>
<sequence length="127" mass="12933">MPARSAAASLVLGLAVSGCDFSDEVEPSDAGIEIIANDAASTACSMSWDEVAAGTHDVVVITEGSGARVVLRDPDGDVVVRQGDGSSSEKAGKALVPDEVAMVEGTYVATCRYPDGSSGEARLMVTR</sequence>
<name>A0ABW0BPV1_9ACTN</name>
<evidence type="ECO:0000313" key="2">
    <source>
        <dbReference type="Proteomes" id="UP001596087"/>
    </source>
</evidence>